<dbReference type="InterPro" id="IPR019772">
    <property type="entry name" value="Ferrochelatase_AS"/>
</dbReference>
<dbReference type="eggNOG" id="COG0276">
    <property type="taxonomic scope" value="Bacteria"/>
</dbReference>
<organism evidence="11 12">
    <name type="scientific">Shewanella sediminis (strain HAW-EB3)</name>
    <dbReference type="NCBI Taxonomy" id="425104"/>
    <lineage>
        <taxon>Bacteria</taxon>
        <taxon>Pseudomonadati</taxon>
        <taxon>Pseudomonadota</taxon>
        <taxon>Gammaproteobacteria</taxon>
        <taxon>Alteromonadales</taxon>
        <taxon>Shewanellaceae</taxon>
        <taxon>Shewanella</taxon>
    </lineage>
</organism>
<dbReference type="AlphaFoldDB" id="A8FSM3"/>
<dbReference type="PANTHER" id="PTHR11108">
    <property type="entry name" value="FERROCHELATASE"/>
    <property type="match status" value="1"/>
</dbReference>
<dbReference type="HAMAP" id="MF_00323">
    <property type="entry name" value="Ferrochelatase"/>
    <property type="match status" value="1"/>
</dbReference>
<name>A8FSM3_SHESH</name>
<dbReference type="CDD" id="cd00419">
    <property type="entry name" value="Ferrochelatase_C"/>
    <property type="match status" value="1"/>
</dbReference>
<dbReference type="PROSITE" id="PS00534">
    <property type="entry name" value="FERROCHELATASE"/>
    <property type="match status" value="1"/>
</dbReference>
<dbReference type="STRING" id="425104.Ssed_1235"/>
<dbReference type="NCBIfam" id="TIGR00109">
    <property type="entry name" value="hemH"/>
    <property type="match status" value="1"/>
</dbReference>
<comment type="catalytic activity">
    <reaction evidence="8">
        <text>Fe-coproporphyrin III + 2 H(+) = coproporphyrin III + Fe(2+)</text>
        <dbReference type="Rhea" id="RHEA:49572"/>
        <dbReference type="ChEBI" id="CHEBI:15378"/>
        <dbReference type="ChEBI" id="CHEBI:29033"/>
        <dbReference type="ChEBI" id="CHEBI:68438"/>
        <dbReference type="ChEBI" id="CHEBI:131725"/>
        <dbReference type="EC" id="4.99.1.9"/>
    </reaction>
    <physiologicalReaction direction="right-to-left" evidence="8">
        <dbReference type="Rhea" id="RHEA:49574"/>
    </physiologicalReaction>
</comment>
<dbReference type="HOGENOM" id="CLU_018884_0_0_6"/>
<dbReference type="InterPro" id="IPR001015">
    <property type="entry name" value="Ferrochelatase"/>
</dbReference>
<dbReference type="Gene3D" id="3.40.50.1400">
    <property type="match status" value="2"/>
</dbReference>
<evidence type="ECO:0000256" key="4">
    <source>
        <dbReference type="ARBA" id="ARBA00023004"/>
    </source>
</evidence>
<gene>
    <name evidence="9" type="primary">hemH</name>
    <name evidence="11" type="ordered locus">Ssed_1235</name>
</gene>
<keyword evidence="6 9" id="KW-0456">Lyase</keyword>
<dbReference type="InterPro" id="IPR033644">
    <property type="entry name" value="Ferrochelatase_C"/>
</dbReference>
<dbReference type="KEGG" id="sse:Ssed_1235"/>
<dbReference type="GO" id="GO:0046872">
    <property type="term" value="F:metal ion binding"/>
    <property type="evidence" value="ECO:0007669"/>
    <property type="project" value="UniProtKB-KW"/>
</dbReference>
<keyword evidence="12" id="KW-1185">Reference proteome</keyword>
<feature type="binding site" evidence="9">
    <location>
        <position position="219"/>
    </location>
    <ligand>
        <name>Fe(2+)</name>
        <dbReference type="ChEBI" id="CHEBI:29033"/>
    </ligand>
</feature>
<evidence type="ECO:0000256" key="9">
    <source>
        <dbReference type="HAMAP-Rule" id="MF_00323"/>
    </source>
</evidence>
<evidence type="ECO:0000313" key="11">
    <source>
        <dbReference type="EMBL" id="ABV35846.1"/>
    </source>
</evidence>
<dbReference type="SUPFAM" id="SSF53800">
    <property type="entry name" value="Chelatase"/>
    <property type="match status" value="1"/>
</dbReference>
<dbReference type="CDD" id="cd03411">
    <property type="entry name" value="Ferrochelatase_N"/>
    <property type="match status" value="1"/>
</dbReference>
<keyword evidence="4 9" id="KW-0408">Iron</keyword>
<evidence type="ECO:0000256" key="1">
    <source>
        <dbReference type="ARBA" id="ARBA00007718"/>
    </source>
</evidence>
<dbReference type="EC" id="4.98.1.1" evidence="9 10"/>
<keyword evidence="5 9" id="KW-0350">Heme biosynthesis</keyword>
<dbReference type="FunFam" id="3.40.50.1400:FF:000002">
    <property type="entry name" value="Ferrochelatase"/>
    <property type="match status" value="1"/>
</dbReference>
<dbReference type="Pfam" id="PF00762">
    <property type="entry name" value="Ferrochelatase"/>
    <property type="match status" value="1"/>
</dbReference>
<comment type="subcellular location">
    <subcellularLocation>
        <location evidence="9 10">Cytoplasm</location>
    </subcellularLocation>
</comment>
<comment type="similarity">
    <text evidence="1 9 10">Belongs to the ferrochelatase family.</text>
</comment>
<keyword evidence="2 9" id="KW-0963">Cytoplasm</keyword>
<evidence type="ECO:0000256" key="7">
    <source>
        <dbReference type="ARBA" id="ARBA00023244"/>
    </source>
</evidence>
<dbReference type="PANTHER" id="PTHR11108:SF1">
    <property type="entry name" value="FERROCHELATASE, MITOCHONDRIAL"/>
    <property type="match status" value="1"/>
</dbReference>
<accession>A8FSM3</accession>
<dbReference type="EMBL" id="CP000821">
    <property type="protein sequence ID" value="ABV35846.1"/>
    <property type="molecule type" value="Genomic_DNA"/>
</dbReference>
<dbReference type="UniPathway" id="UPA00252">
    <property type="reaction ID" value="UER00325"/>
</dbReference>
<evidence type="ECO:0000256" key="5">
    <source>
        <dbReference type="ARBA" id="ARBA00023133"/>
    </source>
</evidence>
<dbReference type="RefSeq" id="WP_012141582.1">
    <property type="nucleotide sequence ID" value="NC_009831.1"/>
</dbReference>
<comment type="pathway">
    <text evidence="9 10">Porphyrin-containing compound metabolism; protoheme biosynthesis; protoheme from protoporphyrin-IX: step 1/1.</text>
</comment>
<feature type="binding site" evidence="9">
    <location>
        <position position="300"/>
    </location>
    <ligand>
        <name>Fe(2+)</name>
        <dbReference type="ChEBI" id="CHEBI:29033"/>
    </ligand>
</feature>
<dbReference type="InterPro" id="IPR033659">
    <property type="entry name" value="Ferrochelatase_N"/>
</dbReference>
<sequence length="345" mass="39079">MAKFSGLSKDVGHTKRGKTGVLLVNLGTPDAPTASAVRRYLAEFLSDPRVVEIPKLVWMLILHGIILRIRPAKSAALYQQVWTDNGSPLMDITRRQTEKLAQYFKDNGCNKSQNETQDISVEFCMRYGKPSVSDTLKRMHNEGVDKMVVLPLYPQYAAPTTASAFDAIAKELMSWRYLPSLHFINTYHNNPDFIHALAESIKRDFTANGQPQKLVLSYHGMPERNLHLGDPYYCFCMLTTKLVVEQLGLSKDQYIATFQSRFGKAKWLTPYTDATMASLPEQDVRDIAVVCPAFSADCLETLEEIAEENRLIFEEAGGQKYRYIPALNDDELHIKMMANIVQPYL</sequence>
<evidence type="ECO:0000313" key="12">
    <source>
        <dbReference type="Proteomes" id="UP000002015"/>
    </source>
</evidence>
<evidence type="ECO:0000256" key="3">
    <source>
        <dbReference type="ARBA" id="ARBA00022723"/>
    </source>
</evidence>
<evidence type="ECO:0000256" key="6">
    <source>
        <dbReference type="ARBA" id="ARBA00023239"/>
    </source>
</evidence>
<reference evidence="11 12" key="1">
    <citation type="submission" date="2007-08" db="EMBL/GenBank/DDBJ databases">
        <title>Complete sequence of Shewanella sediminis HAW-EB3.</title>
        <authorList>
            <consortium name="US DOE Joint Genome Institute"/>
            <person name="Copeland A."/>
            <person name="Lucas S."/>
            <person name="Lapidus A."/>
            <person name="Barry K."/>
            <person name="Glavina del Rio T."/>
            <person name="Dalin E."/>
            <person name="Tice H."/>
            <person name="Pitluck S."/>
            <person name="Chertkov O."/>
            <person name="Brettin T."/>
            <person name="Bruce D."/>
            <person name="Detter J.C."/>
            <person name="Han C."/>
            <person name="Schmutz J."/>
            <person name="Larimer F."/>
            <person name="Land M."/>
            <person name="Hauser L."/>
            <person name="Kyrpides N."/>
            <person name="Kim E."/>
            <person name="Zhao J.-S."/>
            <person name="Richardson P."/>
        </authorList>
    </citation>
    <scope>NUCLEOTIDE SEQUENCE [LARGE SCALE GENOMIC DNA]</scope>
    <source>
        <strain evidence="11 12">HAW-EB3</strain>
    </source>
</reference>
<evidence type="ECO:0000256" key="8">
    <source>
        <dbReference type="ARBA" id="ARBA00024536"/>
    </source>
</evidence>
<dbReference type="GO" id="GO:0004325">
    <property type="term" value="F:ferrochelatase activity"/>
    <property type="evidence" value="ECO:0007669"/>
    <property type="project" value="UniProtKB-UniRule"/>
</dbReference>
<evidence type="ECO:0000256" key="2">
    <source>
        <dbReference type="ARBA" id="ARBA00022490"/>
    </source>
</evidence>
<dbReference type="OrthoDB" id="9809741at2"/>
<evidence type="ECO:0000256" key="10">
    <source>
        <dbReference type="RuleBase" id="RU000607"/>
    </source>
</evidence>
<dbReference type="GO" id="GO:0005737">
    <property type="term" value="C:cytoplasm"/>
    <property type="evidence" value="ECO:0007669"/>
    <property type="project" value="UniProtKB-SubCell"/>
</dbReference>
<proteinExistence type="inferred from homology"/>
<keyword evidence="3 9" id="KW-0479">Metal-binding</keyword>
<dbReference type="GO" id="GO:0006783">
    <property type="term" value="P:heme biosynthetic process"/>
    <property type="evidence" value="ECO:0007669"/>
    <property type="project" value="UniProtKB-UniRule"/>
</dbReference>
<keyword evidence="7 9" id="KW-0627">Porphyrin biosynthesis</keyword>
<comment type="function">
    <text evidence="9 10">Catalyzes the ferrous insertion into protoporphyrin IX.</text>
</comment>
<dbReference type="Proteomes" id="UP000002015">
    <property type="component" value="Chromosome"/>
</dbReference>
<comment type="catalytic activity">
    <reaction evidence="9 10">
        <text>heme b + 2 H(+) = protoporphyrin IX + Fe(2+)</text>
        <dbReference type="Rhea" id="RHEA:22584"/>
        <dbReference type="ChEBI" id="CHEBI:15378"/>
        <dbReference type="ChEBI" id="CHEBI:29033"/>
        <dbReference type="ChEBI" id="CHEBI:57306"/>
        <dbReference type="ChEBI" id="CHEBI:60344"/>
        <dbReference type="EC" id="4.98.1.1"/>
    </reaction>
</comment>
<protein>
    <recommendedName>
        <fullName evidence="9 10">Ferrochelatase</fullName>
        <ecNumber evidence="9 10">4.98.1.1</ecNumber>
    </recommendedName>
    <alternativeName>
        <fullName evidence="9">Heme synthase</fullName>
    </alternativeName>
    <alternativeName>
        <fullName evidence="9">Protoheme ferro-lyase</fullName>
    </alternativeName>
</protein>